<reference evidence="2" key="2">
    <citation type="submission" date="2020-09" db="EMBL/GenBank/DDBJ databases">
        <authorList>
            <person name="Sun Q."/>
            <person name="Zhou Y."/>
        </authorList>
    </citation>
    <scope>NUCLEOTIDE SEQUENCE</scope>
    <source>
        <strain evidence="2">CGMCC 1.15454</strain>
    </source>
</reference>
<comment type="caution">
    <text evidence="2">The sequence shown here is derived from an EMBL/GenBank/DDBJ whole genome shotgun (WGS) entry which is preliminary data.</text>
</comment>
<keyword evidence="1" id="KW-0812">Transmembrane</keyword>
<proteinExistence type="predicted"/>
<evidence type="ECO:0000256" key="1">
    <source>
        <dbReference type="SAM" id="Phobius"/>
    </source>
</evidence>
<keyword evidence="3" id="KW-1185">Reference proteome</keyword>
<feature type="transmembrane region" description="Helical" evidence="1">
    <location>
        <begin position="27"/>
        <end position="46"/>
    </location>
</feature>
<feature type="transmembrane region" description="Helical" evidence="1">
    <location>
        <begin position="67"/>
        <end position="86"/>
    </location>
</feature>
<feature type="transmembrane region" description="Helical" evidence="1">
    <location>
        <begin position="5"/>
        <end position="21"/>
    </location>
</feature>
<sequence length="161" mass="18629">MEKIILRGFFALGLGLLPILFRKPSKNLLITFFLTGFLANLLDEFMVKTRRVKYPVRLFKRFSDKSILFDFLMLPIACTLFIKATSKSKCSSIIGKAFLFSVPMTAFEWLLERKTRLIRWIRWSVVHNLISLTLYFLGARGFIGGINTYSGMDLLNKEDDD</sequence>
<reference evidence="2" key="1">
    <citation type="journal article" date="2014" name="Int. J. Syst. Evol. Microbiol.">
        <title>Complete genome sequence of Corynebacterium casei LMG S-19264T (=DSM 44701T), isolated from a smear-ripened cheese.</title>
        <authorList>
            <consortium name="US DOE Joint Genome Institute (JGI-PGF)"/>
            <person name="Walter F."/>
            <person name="Albersmeier A."/>
            <person name="Kalinowski J."/>
            <person name="Ruckert C."/>
        </authorList>
    </citation>
    <scope>NUCLEOTIDE SEQUENCE</scope>
    <source>
        <strain evidence="2">CGMCC 1.15454</strain>
    </source>
</reference>
<evidence type="ECO:0000313" key="2">
    <source>
        <dbReference type="EMBL" id="GGB49129.1"/>
    </source>
</evidence>
<dbReference type="AlphaFoldDB" id="A0A9W5TYX8"/>
<keyword evidence="1" id="KW-1133">Transmembrane helix</keyword>
<dbReference type="EMBL" id="BMJD01000024">
    <property type="protein sequence ID" value="GGB49129.1"/>
    <property type="molecule type" value="Genomic_DNA"/>
</dbReference>
<gene>
    <name evidence="2" type="ORF">GCM10011409_28410</name>
</gene>
<keyword evidence="1" id="KW-0472">Membrane</keyword>
<dbReference type="NCBIfam" id="NF041644">
    <property type="entry name" value="CBO0543_fam"/>
    <property type="match status" value="1"/>
</dbReference>
<accession>A0A9W5TYX8</accession>
<dbReference type="Proteomes" id="UP000621492">
    <property type="component" value="Unassembled WGS sequence"/>
</dbReference>
<evidence type="ECO:0000313" key="3">
    <source>
        <dbReference type="Proteomes" id="UP000621492"/>
    </source>
</evidence>
<dbReference type="RefSeq" id="WP_088049914.1">
    <property type="nucleotide sequence ID" value="NZ_BMJD01000024.1"/>
</dbReference>
<feature type="transmembrane region" description="Helical" evidence="1">
    <location>
        <begin position="123"/>
        <end position="143"/>
    </location>
</feature>
<name>A0A9W5TYX8_9BACI</name>
<protein>
    <submittedName>
        <fullName evidence="2">Uncharacterized protein</fullName>
    </submittedName>
</protein>
<organism evidence="2 3">
    <name type="scientific">Lentibacillus populi</name>
    <dbReference type="NCBI Taxonomy" id="1827502"/>
    <lineage>
        <taxon>Bacteria</taxon>
        <taxon>Bacillati</taxon>
        <taxon>Bacillota</taxon>
        <taxon>Bacilli</taxon>
        <taxon>Bacillales</taxon>
        <taxon>Bacillaceae</taxon>
        <taxon>Lentibacillus</taxon>
    </lineage>
</organism>
<dbReference type="InterPro" id="IPR048147">
    <property type="entry name" value="CBO0543-like"/>
</dbReference>